<evidence type="ECO:0000313" key="2">
    <source>
        <dbReference type="Proteomes" id="UP001177003"/>
    </source>
</evidence>
<accession>A0AA36E2H4</accession>
<dbReference type="EMBL" id="OX465080">
    <property type="protein sequence ID" value="CAI9279552.1"/>
    <property type="molecule type" value="Genomic_DNA"/>
</dbReference>
<name>A0AA36E2H4_LACSI</name>
<keyword evidence="2" id="KW-1185">Reference proteome</keyword>
<dbReference type="AlphaFoldDB" id="A0AA36E2H4"/>
<sequence>MGNDTYFVHVDDAVEVQAELQNMRLRVDNQDPIDATVGDELPIHPYHVMAWKYDYDIGRGLKFVVYSMEAMMHHMLIVPMVGALAHYTYIPTGKEQQDKHGGEGYATPKLPFLDSKSRRQNTCFSKDTTTTTWKNNTMAWA</sequence>
<organism evidence="1 2">
    <name type="scientific">Lactuca saligna</name>
    <name type="common">Willowleaf lettuce</name>
    <dbReference type="NCBI Taxonomy" id="75948"/>
    <lineage>
        <taxon>Eukaryota</taxon>
        <taxon>Viridiplantae</taxon>
        <taxon>Streptophyta</taxon>
        <taxon>Embryophyta</taxon>
        <taxon>Tracheophyta</taxon>
        <taxon>Spermatophyta</taxon>
        <taxon>Magnoliopsida</taxon>
        <taxon>eudicotyledons</taxon>
        <taxon>Gunneridae</taxon>
        <taxon>Pentapetalae</taxon>
        <taxon>asterids</taxon>
        <taxon>campanulids</taxon>
        <taxon>Asterales</taxon>
        <taxon>Asteraceae</taxon>
        <taxon>Cichorioideae</taxon>
        <taxon>Cichorieae</taxon>
        <taxon>Lactucinae</taxon>
        <taxon>Lactuca</taxon>
    </lineage>
</organism>
<dbReference type="Proteomes" id="UP001177003">
    <property type="component" value="Chromosome 4"/>
</dbReference>
<reference evidence="1" key="1">
    <citation type="submission" date="2023-04" db="EMBL/GenBank/DDBJ databases">
        <authorList>
            <person name="Vijverberg K."/>
            <person name="Xiong W."/>
            <person name="Schranz E."/>
        </authorList>
    </citation>
    <scope>NUCLEOTIDE SEQUENCE</scope>
</reference>
<protein>
    <submittedName>
        <fullName evidence="1">Uncharacterized protein</fullName>
    </submittedName>
</protein>
<proteinExistence type="predicted"/>
<evidence type="ECO:0000313" key="1">
    <source>
        <dbReference type="EMBL" id="CAI9279552.1"/>
    </source>
</evidence>
<gene>
    <name evidence="1" type="ORF">LSALG_LOCUS19346</name>
</gene>